<feature type="transmembrane region" description="Helical" evidence="7">
    <location>
        <begin position="292"/>
        <end position="309"/>
    </location>
</feature>
<name>A0ABN2SB88_9ACTN</name>
<keyword evidence="3 7" id="KW-0812">Transmembrane</keyword>
<comment type="caution">
    <text evidence="9">The sequence shown here is derived from an EMBL/GenBank/DDBJ whole genome shotgun (WGS) entry which is preliminary data.</text>
</comment>
<feature type="domain" description="Major facilitator superfamily (MFS) profile" evidence="8">
    <location>
        <begin position="1"/>
        <end position="378"/>
    </location>
</feature>
<evidence type="ECO:0000256" key="4">
    <source>
        <dbReference type="ARBA" id="ARBA00022989"/>
    </source>
</evidence>
<dbReference type="Gene3D" id="1.20.1250.20">
    <property type="entry name" value="MFS general substrate transporter like domains"/>
    <property type="match status" value="1"/>
</dbReference>
<feature type="transmembrane region" description="Helical" evidence="7">
    <location>
        <begin position="223"/>
        <end position="250"/>
    </location>
</feature>
<feature type="transmembrane region" description="Helical" evidence="7">
    <location>
        <begin position="90"/>
        <end position="112"/>
    </location>
</feature>
<feature type="transmembrane region" description="Helical" evidence="7">
    <location>
        <begin position="262"/>
        <end position="286"/>
    </location>
</feature>
<evidence type="ECO:0000313" key="9">
    <source>
        <dbReference type="EMBL" id="GAA1983308.1"/>
    </source>
</evidence>
<feature type="region of interest" description="Disordered" evidence="6">
    <location>
        <begin position="379"/>
        <end position="423"/>
    </location>
</feature>
<evidence type="ECO:0000256" key="2">
    <source>
        <dbReference type="ARBA" id="ARBA00022475"/>
    </source>
</evidence>
<keyword evidence="4 7" id="KW-1133">Transmembrane helix</keyword>
<protein>
    <submittedName>
        <fullName evidence="9">MFS transporter</fullName>
    </submittedName>
</protein>
<feature type="transmembrane region" description="Helical" evidence="7">
    <location>
        <begin position="124"/>
        <end position="148"/>
    </location>
</feature>
<dbReference type="PANTHER" id="PTHR43124:SF10">
    <property type="entry name" value="PURINE EFFLUX PUMP PBUE"/>
    <property type="match status" value="1"/>
</dbReference>
<evidence type="ECO:0000259" key="8">
    <source>
        <dbReference type="PROSITE" id="PS50850"/>
    </source>
</evidence>
<keyword evidence="5 7" id="KW-0472">Membrane</keyword>
<evidence type="ECO:0000313" key="10">
    <source>
        <dbReference type="Proteomes" id="UP001501585"/>
    </source>
</evidence>
<keyword evidence="2" id="KW-1003">Cell membrane</keyword>
<evidence type="ECO:0000256" key="5">
    <source>
        <dbReference type="ARBA" id="ARBA00023136"/>
    </source>
</evidence>
<evidence type="ECO:0000256" key="3">
    <source>
        <dbReference type="ARBA" id="ARBA00022692"/>
    </source>
</evidence>
<proteinExistence type="predicted"/>
<accession>A0ABN2SB88</accession>
<feature type="transmembrane region" description="Helical" evidence="7">
    <location>
        <begin position="330"/>
        <end position="352"/>
    </location>
</feature>
<sequence length="423" mass="42326">MLALALAAFAVQTDDFIIIGVLPAIASDIHVSESAAGQLVTAYSLVYALTAPIWAILFARVPRRRALFWALTTFTGANAAVLLVDVYPVLMALRVVAALAASVVLPTALAAASTQAPPDRRGRYLALVMMGLTGAILAGVPLGTWVGALLGWKATFAFGGLMGGLSLLLGLATLPAGADATDEERRTFADLLRPLFDRAVAVVLILTILTVAGNLAFQTYIAVILSGLAGVTPSVLGVLLVCSGVGGLLGTQASGRLVDRFGALRSFLAAGAVFGLAMAGLALLWLVSPVPVWGVAPILMVWSAAAWAVPPSLQALMLDRAGAEAASQAMAVHSSSVYVGAAVGGVLGGAAIAVSPGLVPAAAAAAAVLGLALSPLARRPGGQGADRPRVVPAADGLRGQTGPGAGDAGACSGRPNAGGRGDR</sequence>
<comment type="subcellular location">
    <subcellularLocation>
        <location evidence="1">Cell membrane</location>
        <topology evidence="1">Multi-pass membrane protein</topology>
    </subcellularLocation>
</comment>
<dbReference type="InterPro" id="IPR036259">
    <property type="entry name" value="MFS_trans_sf"/>
</dbReference>
<reference evidence="9 10" key="1">
    <citation type="journal article" date="2019" name="Int. J. Syst. Evol. Microbiol.">
        <title>The Global Catalogue of Microorganisms (GCM) 10K type strain sequencing project: providing services to taxonomists for standard genome sequencing and annotation.</title>
        <authorList>
            <consortium name="The Broad Institute Genomics Platform"/>
            <consortium name="The Broad Institute Genome Sequencing Center for Infectious Disease"/>
            <person name="Wu L."/>
            <person name="Ma J."/>
        </authorList>
    </citation>
    <scope>NUCLEOTIDE SEQUENCE [LARGE SCALE GENOMIC DNA]</scope>
    <source>
        <strain evidence="9 10">JCM 15313</strain>
    </source>
</reference>
<dbReference type="SUPFAM" id="SSF103473">
    <property type="entry name" value="MFS general substrate transporter"/>
    <property type="match status" value="1"/>
</dbReference>
<dbReference type="InterPro" id="IPR050189">
    <property type="entry name" value="MFS_Efflux_Transporters"/>
</dbReference>
<dbReference type="EMBL" id="BAAAPC010000002">
    <property type="protein sequence ID" value="GAA1983308.1"/>
    <property type="molecule type" value="Genomic_DNA"/>
</dbReference>
<organism evidence="9 10">
    <name type="scientific">Nocardiopsis rhodophaea</name>
    <dbReference type="NCBI Taxonomy" id="280238"/>
    <lineage>
        <taxon>Bacteria</taxon>
        <taxon>Bacillati</taxon>
        <taxon>Actinomycetota</taxon>
        <taxon>Actinomycetes</taxon>
        <taxon>Streptosporangiales</taxon>
        <taxon>Nocardiopsidaceae</taxon>
        <taxon>Nocardiopsis</taxon>
    </lineage>
</organism>
<gene>
    <name evidence="9" type="ORF">GCM10009799_05700</name>
</gene>
<keyword evidence="10" id="KW-1185">Reference proteome</keyword>
<dbReference type="Pfam" id="PF07690">
    <property type="entry name" value="MFS_1"/>
    <property type="match status" value="1"/>
</dbReference>
<evidence type="ECO:0000256" key="1">
    <source>
        <dbReference type="ARBA" id="ARBA00004651"/>
    </source>
</evidence>
<evidence type="ECO:0000256" key="7">
    <source>
        <dbReference type="SAM" id="Phobius"/>
    </source>
</evidence>
<evidence type="ECO:0000256" key="6">
    <source>
        <dbReference type="SAM" id="MobiDB-lite"/>
    </source>
</evidence>
<feature type="transmembrane region" description="Helical" evidence="7">
    <location>
        <begin position="195"/>
        <end position="217"/>
    </location>
</feature>
<feature type="transmembrane region" description="Helical" evidence="7">
    <location>
        <begin position="37"/>
        <end position="59"/>
    </location>
</feature>
<dbReference type="PROSITE" id="PS50850">
    <property type="entry name" value="MFS"/>
    <property type="match status" value="1"/>
</dbReference>
<dbReference type="InterPro" id="IPR020846">
    <property type="entry name" value="MFS_dom"/>
</dbReference>
<feature type="transmembrane region" description="Helical" evidence="7">
    <location>
        <begin position="358"/>
        <end position="377"/>
    </location>
</feature>
<dbReference type="CDD" id="cd17324">
    <property type="entry name" value="MFS_NepI_like"/>
    <property type="match status" value="1"/>
</dbReference>
<dbReference type="Proteomes" id="UP001501585">
    <property type="component" value="Unassembled WGS sequence"/>
</dbReference>
<feature type="transmembrane region" description="Helical" evidence="7">
    <location>
        <begin position="154"/>
        <end position="174"/>
    </location>
</feature>
<dbReference type="InterPro" id="IPR011701">
    <property type="entry name" value="MFS"/>
</dbReference>
<dbReference type="PANTHER" id="PTHR43124">
    <property type="entry name" value="PURINE EFFLUX PUMP PBUE"/>
    <property type="match status" value="1"/>
</dbReference>
<feature type="transmembrane region" description="Helical" evidence="7">
    <location>
        <begin position="66"/>
        <end position="84"/>
    </location>
</feature>